<evidence type="ECO:0000313" key="8">
    <source>
        <dbReference type="Proteomes" id="UP000286773"/>
    </source>
</evidence>
<name>A0A430AUT9_9ENTE</name>
<dbReference type="InterPro" id="IPR036986">
    <property type="entry name" value="S4_RNA-bd_sf"/>
</dbReference>
<dbReference type="InterPro" id="IPR006145">
    <property type="entry name" value="PsdUridine_synth_RsuA/RluA"/>
</dbReference>
<dbReference type="Gene3D" id="3.10.290.10">
    <property type="entry name" value="RNA-binding S4 domain"/>
    <property type="match status" value="1"/>
</dbReference>
<feature type="domain" description="RNA-binding S4" evidence="6">
    <location>
        <begin position="1"/>
        <end position="59"/>
    </location>
</feature>
<evidence type="ECO:0000259" key="6">
    <source>
        <dbReference type="SMART" id="SM00363"/>
    </source>
</evidence>
<dbReference type="SUPFAM" id="SSF55174">
    <property type="entry name" value="Alpha-L RNA-binding motif"/>
    <property type="match status" value="1"/>
</dbReference>
<evidence type="ECO:0000256" key="4">
    <source>
        <dbReference type="PROSITE-ProRule" id="PRU00182"/>
    </source>
</evidence>
<accession>A0A430AUT9</accession>
<dbReference type="InterPro" id="IPR000748">
    <property type="entry name" value="PsdUridine_synth_RsuA/RluB/E/F"/>
</dbReference>
<keyword evidence="3 5" id="KW-0413">Isomerase</keyword>
<dbReference type="CDD" id="cd00165">
    <property type="entry name" value="S4"/>
    <property type="match status" value="1"/>
</dbReference>
<evidence type="ECO:0000256" key="5">
    <source>
        <dbReference type="RuleBase" id="RU003887"/>
    </source>
</evidence>
<dbReference type="SMART" id="SM00363">
    <property type="entry name" value="S4"/>
    <property type="match status" value="1"/>
</dbReference>
<dbReference type="Gene3D" id="3.30.70.580">
    <property type="entry name" value="Pseudouridine synthase I, catalytic domain, N-terminal subdomain"/>
    <property type="match status" value="1"/>
</dbReference>
<dbReference type="InterPro" id="IPR050343">
    <property type="entry name" value="RsuA_PseudoU_synthase"/>
</dbReference>
<dbReference type="GO" id="GO:0000455">
    <property type="term" value="P:enzyme-directed rRNA pseudouridine synthesis"/>
    <property type="evidence" value="ECO:0007669"/>
    <property type="project" value="UniProtKB-ARBA"/>
</dbReference>
<dbReference type="PROSITE" id="PS01149">
    <property type="entry name" value="PSI_RSU"/>
    <property type="match status" value="1"/>
</dbReference>
<dbReference type="GO" id="GO:0120159">
    <property type="term" value="F:rRNA pseudouridine synthase activity"/>
    <property type="evidence" value="ECO:0007669"/>
    <property type="project" value="UniProtKB-ARBA"/>
</dbReference>
<evidence type="ECO:0000256" key="2">
    <source>
        <dbReference type="ARBA" id="ARBA00022884"/>
    </source>
</evidence>
<dbReference type="EC" id="5.4.99.-" evidence="5"/>
<dbReference type="Pfam" id="PF00849">
    <property type="entry name" value="PseudoU_synth_2"/>
    <property type="match status" value="1"/>
</dbReference>
<organism evidence="7 8">
    <name type="scientific">Vagococcus acidifermentans</name>
    <dbReference type="NCBI Taxonomy" id="564710"/>
    <lineage>
        <taxon>Bacteria</taxon>
        <taxon>Bacillati</taxon>
        <taxon>Bacillota</taxon>
        <taxon>Bacilli</taxon>
        <taxon>Lactobacillales</taxon>
        <taxon>Enterococcaceae</taxon>
        <taxon>Vagococcus</taxon>
    </lineage>
</organism>
<reference evidence="7 8" key="1">
    <citation type="submission" date="2017-05" db="EMBL/GenBank/DDBJ databases">
        <title>Vagococcus spp. assemblies.</title>
        <authorList>
            <person name="Gulvik C.A."/>
        </authorList>
    </citation>
    <scope>NUCLEOTIDE SEQUENCE [LARGE SCALE GENOMIC DNA]</scope>
    <source>
        <strain evidence="7 8">LMG 24798</strain>
    </source>
</reference>
<dbReference type="GO" id="GO:0003723">
    <property type="term" value="F:RNA binding"/>
    <property type="evidence" value="ECO:0007669"/>
    <property type="project" value="UniProtKB-KW"/>
</dbReference>
<dbReference type="InterPro" id="IPR002942">
    <property type="entry name" value="S4_RNA-bd"/>
</dbReference>
<dbReference type="NCBIfam" id="TIGR00093">
    <property type="entry name" value="pseudouridine synthase"/>
    <property type="match status" value="1"/>
</dbReference>
<comment type="similarity">
    <text evidence="1 5">Belongs to the pseudouridine synthase RsuA family.</text>
</comment>
<dbReference type="FunFam" id="3.30.70.1560:FF:000001">
    <property type="entry name" value="Pseudouridine synthase"/>
    <property type="match status" value="1"/>
</dbReference>
<dbReference type="PROSITE" id="PS50889">
    <property type="entry name" value="S4"/>
    <property type="match status" value="1"/>
</dbReference>
<keyword evidence="2 4" id="KW-0694">RNA-binding</keyword>
<dbReference type="InterPro" id="IPR020103">
    <property type="entry name" value="PsdUridine_synth_cat_dom_sf"/>
</dbReference>
<dbReference type="CDD" id="cd02553">
    <property type="entry name" value="PseudoU_synth_RsuA"/>
    <property type="match status" value="1"/>
</dbReference>
<comment type="caution">
    <text evidence="7">The sequence shown here is derived from an EMBL/GenBank/DDBJ whole genome shotgun (WGS) entry which is preliminary data.</text>
</comment>
<dbReference type="Gene3D" id="3.30.70.1560">
    <property type="entry name" value="Alpha-L RNA-binding motif"/>
    <property type="match status" value="1"/>
</dbReference>
<dbReference type="EMBL" id="NGKC01000007">
    <property type="protein sequence ID" value="RSU11828.1"/>
    <property type="molecule type" value="Genomic_DNA"/>
</dbReference>
<sequence length="241" mass="26801">MRLDKLLSHSGFGSRKEVKQLLKKGQVAVNELIVKDGKFSVNPDRDNVRVGQEIVSYQANVYFLLNKPAGVISATEDKREKTVVDLLKTEDFRKDIFPVGRLDKDTTGLLLLTNDGKLAHELLSPKKHIEKVYTALVSGIMTEKDVRQFKEGIIISGGEKCLPAELMITSVDEEKKQCTIALTLVEGKFHQVKRMVAATGNKVEQLERVKMGSLLLDDELAYGAYRPLTAAELSALKTTET</sequence>
<gene>
    <name evidence="7" type="ORF">CBF27_07670</name>
</gene>
<evidence type="ECO:0000256" key="3">
    <source>
        <dbReference type="ARBA" id="ARBA00023235"/>
    </source>
</evidence>
<dbReference type="Proteomes" id="UP000286773">
    <property type="component" value="Unassembled WGS sequence"/>
</dbReference>
<dbReference type="InterPro" id="IPR018496">
    <property type="entry name" value="PsdUridine_synth_RsuA/RluB_CS"/>
</dbReference>
<dbReference type="InterPro" id="IPR020094">
    <property type="entry name" value="TruA/RsuA/RluB/E/F_N"/>
</dbReference>
<protein>
    <recommendedName>
        <fullName evidence="5">Pseudouridine synthase</fullName>
        <ecNumber evidence="5">5.4.99.-</ecNumber>
    </recommendedName>
</protein>
<dbReference type="SUPFAM" id="SSF55120">
    <property type="entry name" value="Pseudouridine synthase"/>
    <property type="match status" value="1"/>
</dbReference>
<dbReference type="PANTHER" id="PTHR47683">
    <property type="entry name" value="PSEUDOURIDINE SYNTHASE FAMILY PROTEIN-RELATED"/>
    <property type="match status" value="1"/>
</dbReference>
<dbReference type="RefSeq" id="WP_170175046.1">
    <property type="nucleotide sequence ID" value="NZ_NGKC01000007.1"/>
</dbReference>
<evidence type="ECO:0000256" key="1">
    <source>
        <dbReference type="ARBA" id="ARBA00008348"/>
    </source>
</evidence>
<dbReference type="AlphaFoldDB" id="A0A430AUT9"/>
<dbReference type="Pfam" id="PF01479">
    <property type="entry name" value="S4"/>
    <property type="match status" value="1"/>
</dbReference>
<proteinExistence type="inferred from homology"/>
<dbReference type="GO" id="GO:0005829">
    <property type="term" value="C:cytosol"/>
    <property type="evidence" value="ECO:0007669"/>
    <property type="project" value="UniProtKB-ARBA"/>
</dbReference>
<dbReference type="InterPro" id="IPR042092">
    <property type="entry name" value="PsdUridine_s_RsuA/RluB/E/F_cat"/>
</dbReference>
<dbReference type="PANTHER" id="PTHR47683:SF4">
    <property type="entry name" value="PSEUDOURIDINE SYNTHASE"/>
    <property type="match status" value="1"/>
</dbReference>
<evidence type="ECO:0000313" key="7">
    <source>
        <dbReference type="EMBL" id="RSU11828.1"/>
    </source>
</evidence>
<keyword evidence="8" id="KW-1185">Reference proteome</keyword>